<evidence type="ECO:0000313" key="2">
    <source>
        <dbReference type="EMBL" id="KYG81599.1"/>
    </source>
</evidence>
<sequence length="146" mass="16500">MAEDLFSSDQKKRIKAAIQEAELNTSGEVRVHLENHCKTENVLDRASQMFSKLQMHKTDARNGVLIYMAVKDHRFAIIGDAGINQKVGDDFWDATKDKMLAHFKNGNLTMGLVEGILCAGEKLKEHFPYQKDDKNELSDDISFGKN</sequence>
<gene>
    <name evidence="2" type="ORF">MB14_13525</name>
</gene>
<dbReference type="STRING" id="279360.MB14_13525"/>
<dbReference type="Proteomes" id="UP000075583">
    <property type="component" value="Unassembled WGS sequence"/>
</dbReference>
<dbReference type="RefSeq" id="WP_062588688.1">
    <property type="nucleotide sequence ID" value="NZ_LQZQ01000002.1"/>
</dbReference>
<feature type="domain" description="TPM" evidence="1">
    <location>
        <begin position="3"/>
        <end position="116"/>
    </location>
</feature>
<accession>A0A150XS68</accession>
<dbReference type="AlphaFoldDB" id="A0A150XS68"/>
<dbReference type="PANTHER" id="PTHR30373:SF8">
    <property type="entry name" value="BLL7265 PROTEIN"/>
    <property type="match status" value="1"/>
</dbReference>
<name>A0A150XS68_ROSEK</name>
<dbReference type="OrthoDB" id="9786161at2"/>
<reference evidence="2" key="1">
    <citation type="submission" date="2016-01" db="EMBL/GenBank/DDBJ databases">
        <title>Genome sequencing of Roseivirga ehrenbergii KMM 6017.</title>
        <authorList>
            <person name="Selvaratnam C."/>
            <person name="Thevarajoo S."/>
            <person name="Goh K.M."/>
            <person name="Ee R."/>
            <person name="Chan K.-G."/>
            <person name="Chong C.S."/>
        </authorList>
    </citation>
    <scope>NUCLEOTIDE SEQUENCE [LARGE SCALE GENOMIC DNA]</scope>
    <source>
        <strain evidence="2">KMM 6017</strain>
    </source>
</reference>
<proteinExistence type="predicted"/>
<dbReference type="PANTHER" id="PTHR30373">
    <property type="entry name" value="UPF0603 PROTEIN YGCG"/>
    <property type="match status" value="1"/>
</dbReference>
<dbReference type="InterPro" id="IPR007621">
    <property type="entry name" value="TPM_dom"/>
</dbReference>
<protein>
    <recommendedName>
        <fullName evidence="1">TPM domain-containing protein</fullName>
    </recommendedName>
</protein>
<dbReference type="Pfam" id="PF04536">
    <property type="entry name" value="TPM_phosphatase"/>
    <property type="match status" value="1"/>
</dbReference>
<evidence type="ECO:0000313" key="3">
    <source>
        <dbReference type="Proteomes" id="UP000075583"/>
    </source>
</evidence>
<keyword evidence="3" id="KW-1185">Reference proteome</keyword>
<comment type="caution">
    <text evidence="2">The sequence shown here is derived from an EMBL/GenBank/DDBJ whole genome shotgun (WGS) entry which is preliminary data.</text>
</comment>
<evidence type="ECO:0000259" key="1">
    <source>
        <dbReference type="Pfam" id="PF04536"/>
    </source>
</evidence>
<dbReference type="EMBL" id="LQZQ01000002">
    <property type="protein sequence ID" value="KYG81599.1"/>
    <property type="molecule type" value="Genomic_DNA"/>
</dbReference>
<dbReference type="Gene3D" id="3.10.310.50">
    <property type="match status" value="1"/>
</dbReference>
<organism evidence="2 3">
    <name type="scientific">Roseivirga ehrenbergii (strain DSM 102268 / JCM 13514 / KCTC 12282 / NCIMB 14502 / KMM 6017)</name>
    <dbReference type="NCBI Taxonomy" id="279360"/>
    <lineage>
        <taxon>Bacteria</taxon>
        <taxon>Pseudomonadati</taxon>
        <taxon>Bacteroidota</taxon>
        <taxon>Cytophagia</taxon>
        <taxon>Cytophagales</taxon>
        <taxon>Roseivirgaceae</taxon>
        <taxon>Roseivirga</taxon>
    </lineage>
</organism>